<keyword evidence="2" id="KW-0648">Protein biosynthesis</keyword>
<evidence type="ECO:0000259" key="5">
    <source>
        <dbReference type="Pfam" id="PF01765"/>
    </source>
</evidence>
<feature type="domain" description="Ribosome recycling factor" evidence="5">
    <location>
        <begin position="117"/>
        <end position="284"/>
    </location>
</feature>
<dbReference type="PANTHER" id="PTHR20982">
    <property type="entry name" value="RIBOSOME RECYCLING FACTOR"/>
    <property type="match status" value="1"/>
</dbReference>
<accession>A0A5M8Q1K3</accession>
<dbReference type="Proteomes" id="UP000324767">
    <property type="component" value="Unassembled WGS sequence"/>
</dbReference>
<dbReference type="InterPro" id="IPR023584">
    <property type="entry name" value="Ribosome_recyc_fac_dom"/>
</dbReference>
<comment type="similarity">
    <text evidence="1">Belongs to the RRF family.</text>
</comment>
<organism evidence="6 7">
    <name type="scientific">Lasallia pustulata</name>
    <dbReference type="NCBI Taxonomy" id="136370"/>
    <lineage>
        <taxon>Eukaryota</taxon>
        <taxon>Fungi</taxon>
        <taxon>Dikarya</taxon>
        <taxon>Ascomycota</taxon>
        <taxon>Pezizomycotina</taxon>
        <taxon>Lecanoromycetes</taxon>
        <taxon>OSLEUM clade</taxon>
        <taxon>Umbilicariomycetidae</taxon>
        <taxon>Umbilicariales</taxon>
        <taxon>Umbilicariaceae</taxon>
        <taxon>Lasallia</taxon>
    </lineage>
</organism>
<evidence type="ECO:0000256" key="1">
    <source>
        <dbReference type="ARBA" id="ARBA00005912"/>
    </source>
</evidence>
<reference evidence="6 7" key="1">
    <citation type="submission" date="2019-09" db="EMBL/GenBank/DDBJ databases">
        <title>The hologenome of the rock-dwelling lichen Lasallia pustulata.</title>
        <authorList>
            <person name="Greshake Tzovaras B."/>
            <person name="Segers F."/>
            <person name="Bicker A."/>
            <person name="Dal Grande F."/>
            <person name="Otte J."/>
            <person name="Hankeln T."/>
            <person name="Schmitt I."/>
            <person name="Ebersberger I."/>
        </authorList>
    </citation>
    <scope>NUCLEOTIDE SEQUENCE [LARGE SCALE GENOMIC DNA]</scope>
    <source>
        <strain evidence="6">A1-1</strain>
    </source>
</reference>
<evidence type="ECO:0000256" key="2">
    <source>
        <dbReference type="ARBA" id="ARBA00022917"/>
    </source>
</evidence>
<gene>
    <name evidence="6" type="ORF">FRX48_00005</name>
</gene>
<evidence type="ECO:0000313" key="7">
    <source>
        <dbReference type="Proteomes" id="UP000324767"/>
    </source>
</evidence>
<protein>
    <submittedName>
        <fullName evidence="6">Ribosome recycling factor</fullName>
    </submittedName>
</protein>
<evidence type="ECO:0000256" key="4">
    <source>
        <dbReference type="SAM" id="MobiDB-lite"/>
    </source>
</evidence>
<dbReference type="AlphaFoldDB" id="A0A5M8Q1K3"/>
<feature type="compositionally biased region" description="Basic and acidic residues" evidence="4">
    <location>
        <begin position="81"/>
        <end position="98"/>
    </location>
</feature>
<evidence type="ECO:0000313" key="6">
    <source>
        <dbReference type="EMBL" id="KAA6415290.1"/>
    </source>
</evidence>
<comment type="function">
    <text evidence="3">Necessary for protein synthesis in mitochondria. Functions as a ribosome recycling factor in mitochondria.</text>
</comment>
<sequence length="290" mass="31488">MVAVIRSSTPMPPRLDLWVAVISRKPTTGPCSSALRHNFSSPPLIRSPTQQPNRCPVPPPSTTSPRRHLSSTPTLLKRSGKHEPRAADAVPTEKPKDDDPFDFSDLEEGIQKALERLKDGLGRLRAGGRFNPEVLEMLRVMLGKGEAAETVRLGDLAQVLPKGGRTVVVLVGEEEHIKPISRTILASPHSLNPIPSPTNPFELHVAIPPPTKESRMQVLVAASKAGEAAAHTVQEARGRQQKKLRAMKLARKAGPDALRKAGEKMEKVVQKGSAEVKKVVEGARRVLEQG</sequence>
<dbReference type="EMBL" id="VXIT01000001">
    <property type="protein sequence ID" value="KAA6415290.1"/>
    <property type="molecule type" value="Genomic_DNA"/>
</dbReference>
<dbReference type="PANTHER" id="PTHR20982:SF3">
    <property type="entry name" value="MITOCHONDRIAL RIBOSOME RECYCLING FACTOR PSEUDO 1"/>
    <property type="match status" value="1"/>
</dbReference>
<dbReference type="GO" id="GO:0005739">
    <property type="term" value="C:mitochondrion"/>
    <property type="evidence" value="ECO:0007669"/>
    <property type="project" value="TreeGrafter"/>
</dbReference>
<dbReference type="InterPro" id="IPR036191">
    <property type="entry name" value="RRF_sf"/>
</dbReference>
<proteinExistence type="inferred from homology"/>
<dbReference type="SUPFAM" id="SSF55194">
    <property type="entry name" value="Ribosome recycling factor, RRF"/>
    <property type="match status" value="1"/>
</dbReference>
<feature type="region of interest" description="Disordered" evidence="4">
    <location>
        <begin position="28"/>
        <end position="104"/>
    </location>
</feature>
<dbReference type="GO" id="GO:0006412">
    <property type="term" value="P:translation"/>
    <property type="evidence" value="ECO:0007669"/>
    <property type="project" value="UniProtKB-KW"/>
</dbReference>
<dbReference type="InterPro" id="IPR002661">
    <property type="entry name" value="Ribosome_recyc_fac"/>
</dbReference>
<dbReference type="Gene3D" id="1.10.132.20">
    <property type="entry name" value="Ribosome-recycling factor"/>
    <property type="match status" value="1"/>
</dbReference>
<comment type="caution">
    <text evidence="6">The sequence shown here is derived from an EMBL/GenBank/DDBJ whole genome shotgun (WGS) entry which is preliminary data.</text>
</comment>
<evidence type="ECO:0000256" key="3">
    <source>
        <dbReference type="ARBA" id="ARBA00024909"/>
    </source>
</evidence>
<dbReference type="GO" id="GO:0043023">
    <property type="term" value="F:ribosomal large subunit binding"/>
    <property type="evidence" value="ECO:0007669"/>
    <property type="project" value="TreeGrafter"/>
</dbReference>
<dbReference type="OrthoDB" id="407355at2759"/>
<name>A0A5M8Q1K3_9LECA</name>
<dbReference type="Gene3D" id="3.30.1360.40">
    <property type="match status" value="1"/>
</dbReference>
<dbReference type="Pfam" id="PF01765">
    <property type="entry name" value="RRF"/>
    <property type="match status" value="1"/>
</dbReference>